<evidence type="ECO:0000256" key="3">
    <source>
        <dbReference type="ARBA" id="ARBA00022723"/>
    </source>
</evidence>
<evidence type="ECO:0000313" key="11">
    <source>
        <dbReference type="Proteomes" id="UP001626550"/>
    </source>
</evidence>
<feature type="region of interest" description="Disordered" evidence="7">
    <location>
        <begin position="110"/>
        <end position="140"/>
    </location>
</feature>
<evidence type="ECO:0000256" key="5">
    <source>
        <dbReference type="ARBA" id="ARBA00022989"/>
    </source>
</evidence>
<keyword evidence="2 8" id="KW-0812">Transmembrane</keyword>
<evidence type="ECO:0000256" key="8">
    <source>
        <dbReference type="SAM" id="Phobius"/>
    </source>
</evidence>
<feature type="domain" description="P-type ATPase C-terminal" evidence="9">
    <location>
        <begin position="277"/>
        <end position="522"/>
    </location>
</feature>
<keyword evidence="5 8" id="KW-1133">Transmembrane helix</keyword>
<comment type="subcellular location">
    <subcellularLocation>
        <location evidence="1">Membrane</location>
        <topology evidence="1">Multi-pass membrane protein</topology>
    </subcellularLocation>
</comment>
<sequence>MNLNLRLYLITNNDSDLVFTQKYETGRALEQCVREVRRYIHYGVMELPAHLAAYQQNVCEVPAKRRGSAKSDKKRRFSEISLHSSDGSLSEIDLNLQSMTPQTEITYINKTISSSRPSKRHRNKSQTSEAIQPRDPLRNVSKTLPNPVGAHRDKNFQQCLSAGQLNSRKLTKDLRRKQTLKNTLSRRKHFALVIDGTTLGFALEKDNRQMFMKLCAACVSVVCCRATPLQKAKVVKLVKHELNVQTLAIGDGANDVNMIQTADVGIGIGGQEGMQAAMASDYAICKFRFLRRLLLVHGHWCYDKLARTALYIIYKDAIYIFTMFWYQLFNGFSGNSAFDQLSQVLFAVTMTGIPPFILGIFDNPVDAQTLAANPALYQDGQQSRSYRPMHFWWNIIDAIWQSLCIFFITYAIYINSSIGVYEFGMVQMNILILTTLFHLAIEIRLWTVFHYASLIVSYFIFWLLFMLIYNVLGVTGISPESPYWLIYHEMATSRWWLCMILIIPASLLPRLMVTAFCNSLDPSLDIVASILIQKGKAQRGNKMALERYIRRRKDDKHLPNEIQEDPRSTLKSSRSVSQPDMRNVQGVDSSGVFRIMPSVERLLRVGSKLVQAVPNISITDTRRPSAPGTSYCEEQLDGRPRTAPSRRGCDSTFAHNG</sequence>
<feature type="transmembrane region" description="Helical" evidence="8">
    <location>
        <begin position="448"/>
        <end position="472"/>
    </location>
</feature>
<comment type="caution">
    <text evidence="10">The sequence shown here is derived from an EMBL/GenBank/DDBJ whole genome shotgun (WGS) entry which is preliminary data.</text>
</comment>
<organism evidence="10 11">
    <name type="scientific">Cichlidogyrus casuarinus</name>
    <dbReference type="NCBI Taxonomy" id="1844966"/>
    <lineage>
        <taxon>Eukaryota</taxon>
        <taxon>Metazoa</taxon>
        <taxon>Spiralia</taxon>
        <taxon>Lophotrochozoa</taxon>
        <taxon>Platyhelminthes</taxon>
        <taxon>Monogenea</taxon>
        <taxon>Monopisthocotylea</taxon>
        <taxon>Dactylogyridea</taxon>
        <taxon>Ancyrocephalidae</taxon>
        <taxon>Cichlidogyrus</taxon>
    </lineage>
</organism>
<dbReference type="Pfam" id="PF16212">
    <property type="entry name" value="PhoLip_ATPase_C"/>
    <property type="match status" value="1"/>
</dbReference>
<feature type="compositionally biased region" description="Basic and acidic residues" evidence="7">
    <location>
        <begin position="556"/>
        <end position="568"/>
    </location>
</feature>
<dbReference type="SUPFAM" id="SSF56784">
    <property type="entry name" value="HAD-like"/>
    <property type="match status" value="1"/>
</dbReference>
<dbReference type="PANTHER" id="PTHR24092:SF218">
    <property type="entry name" value="PHOSPHOLIPID-TRANSPORTING ATPASE"/>
    <property type="match status" value="1"/>
</dbReference>
<dbReference type="PANTHER" id="PTHR24092">
    <property type="entry name" value="PROBABLE PHOSPHOLIPID-TRANSPORTING ATPASE"/>
    <property type="match status" value="1"/>
</dbReference>
<dbReference type="SUPFAM" id="SSF81665">
    <property type="entry name" value="Calcium ATPase, transmembrane domain M"/>
    <property type="match status" value="1"/>
</dbReference>
<evidence type="ECO:0000313" key="10">
    <source>
        <dbReference type="EMBL" id="KAL3319138.1"/>
    </source>
</evidence>
<dbReference type="NCBIfam" id="TIGR01494">
    <property type="entry name" value="ATPase_P-type"/>
    <property type="match status" value="1"/>
</dbReference>
<dbReference type="Proteomes" id="UP001626550">
    <property type="component" value="Unassembled WGS sequence"/>
</dbReference>
<evidence type="ECO:0000256" key="1">
    <source>
        <dbReference type="ARBA" id="ARBA00004141"/>
    </source>
</evidence>
<keyword evidence="11" id="KW-1185">Reference proteome</keyword>
<name>A0ABD2QI93_9PLAT</name>
<dbReference type="InterPro" id="IPR023298">
    <property type="entry name" value="ATPase_P-typ_TM_dom_sf"/>
</dbReference>
<dbReference type="GO" id="GO:0016020">
    <property type="term" value="C:membrane"/>
    <property type="evidence" value="ECO:0007669"/>
    <property type="project" value="UniProtKB-SubCell"/>
</dbReference>
<feature type="transmembrane region" description="Helical" evidence="8">
    <location>
        <begin position="420"/>
        <end position="441"/>
    </location>
</feature>
<evidence type="ECO:0000256" key="7">
    <source>
        <dbReference type="SAM" id="MobiDB-lite"/>
    </source>
</evidence>
<dbReference type="InterPro" id="IPR023214">
    <property type="entry name" value="HAD_sf"/>
</dbReference>
<feature type="transmembrane region" description="Helical" evidence="8">
    <location>
        <begin position="492"/>
        <end position="513"/>
    </location>
</feature>
<dbReference type="InterPro" id="IPR036412">
    <property type="entry name" value="HAD-like_sf"/>
</dbReference>
<feature type="region of interest" description="Disordered" evidence="7">
    <location>
        <begin position="620"/>
        <end position="657"/>
    </location>
</feature>
<feature type="compositionally biased region" description="Polar residues" evidence="7">
    <location>
        <begin position="569"/>
        <end position="580"/>
    </location>
</feature>
<dbReference type="InterPro" id="IPR001757">
    <property type="entry name" value="P_typ_ATPase"/>
</dbReference>
<keyword evidence="6 8" id="KW-0472">Membrane</keyword>
<dbReference type="EMBL" id="JBJKFK010000167">
    <property type="protein sequence ID" value="KAL3319138.1"/>
    <property type="molecule type" value="Genomic_DNA"/>
</dbReference>
<proteinExistence type="predicted"/>
<evidence type="ECO:0000256" key="4">
    <source>
        <dbReference type="ARBA" id="ARBA00022842"/>
    </source>
</evidence>
<dbReference type="GO" id="GO:0046872">
    <property type="term" value="F:metal ion binding"/>
    <property type="evidence" value="ECO:0007669"/>
    <property type="project" value="UniProtKB-KW"/>
</dbReference>
<evidence type="ECO:0000256" key="6">
    <source>
        <dbReference type="ARBA" id="ARBA00023136"/>
    </source>
</evidence>
<evidence type="ECO:0000256" key="2">
    <source>
        <dbReference type="ARBA" id="ARBA00022692"/>
    </source>
</evidence>
<feature type="transmembrane region" description="Helical" evidence="8">
    <location>
        <begin position="391"/>
        <end position="414"/>
    </location>
</feature>
<feature type="transmembrane region" description="Helical" evidence="8">
    <location>
        <begin position="341"/>
        <end position="361"/>
    </location>
</feature>
<accession>A0ABD2QI93</accession>
<feature type="region of interest" description="Disordered" evidence="7">
    <location>
        <begin position="556"/>
        <end position="583"/>
    </location>
</feature>
<reference evidence="10 11" key="1">
    <citation type="submission" date="2024-11" db="EMBL/GenBank/DDBJ databases">
        <title>Adaptive evolution of stress response genes in parasites aligns with host niche diversity.</title>
        <authorList>
            <person name="Hahn C."/>
            <person name="Resl P."/>
        </authorList>
    </citation>
    <scope>NUCLEOTIDE SEQUENCE [LARGE SCALE GENOMIC DNA]</scope>
    <source>
        <strain evidence="10">EGGRZ-B1_66</strain>
        <tissue evidence="10">Body</tissue>
    </source>
</reference>
<dbReference type="Gene3D" id="3.40.50.1000">
    <property type="entry name" value="HAD superfamily/HAD-like"/>
    <property type="match status" value="1"/>
</dbReference>
<evidence type="ECO:0000259" key="9">
    <source>
        <dbReference type="Pfam" id="PF16212"/>
    </source>
</evidence>
<dbReference type="InterPro" id="IPR032630">
    <property type="entry name" value="P_typ_ATPase_c"/>
</dbReference>
<dbReference type="AlphaFoldDB" id="A0ABD2QI93"/>
<feature type="transmembrane region" description="Helical" evidence="8">
    <location>
        <begin position="309"/>
        <end position="329"/>
    </location>
</feature>
<gene>
    <name evidence="10" type="ORF">Ciccas_002201</name>
</gene>
<protein>
    <recommendedName>
        <fullName evidence="9">P-type ATPase C-terminal domain-containing protein</fullName>
    </recommendedName>
</protein>
<keyword evidence="3" id="KW-0479">Metal-binding</keyword>
<keyword evidence="4" id="KW-0460">Magnesium</keyword>